<dbReference type="InterPro" id="IPR043504">
    <property type="entry name" value="Peptidase_S1_PA_chymotrypsin"/>
</dbReference>
<dbReference type="InterPro" id="IPR009003">
    <property type="entry name" value="Peptidase_S1_PA"/>
</dbReference>
<dbReference type="EMBL" id="WTPW01001090">
    <property type="protein sequence ID" value="KAF0457820.1"/>
    <property type="molecule type" value="Genomic_DNA"/>
</dbReference>
<dbReference type="OrthoDB" id="2490282at2759"/>
<dbReference type="SUPFAM" id="SSF50494">
    <property type="entry name" value="Trypsin-like serine proteases"/>
    <property type="match status" value="1"/>
</dbReference>
<comment type="caution">
    <text evidence="1">The sequence shown here is derived from an EMBL/GenBank/DDBJ whole genome shotgun (WGS) entry which is preliminary data.</text>
</comment>
<organism evidence="1 2">
    <name type="scientific">Gigaspora margarita</name>
    <dbReference type="NCBI Taxonomy" id="4874"/>
    <lineage>
        <taxon>Eukaryota</taxon>
        <taxon>Fungi</taxon>
        <taxon>Fungi incertae sedis</taxon>
        <taxon>Mucoromycota</taxon>
        <taxon>Glomeromycotina</taxon>
        <taxon>Glomeromycetes</taxon>
        <taxon>Diversisporales</taxon>
        <taxon>Gigasporaceae</taxon>
        <taxon>Gigaspora</taxon>
    </lineage>
</organism>
<name>A0A8H3XEX0_GIGMA</name>
<keyword evidence="2" id="KW-1185">Reference proteome</keyword>
<evidence type="ECO:0000313" key="1">
    <source>
        <dbReference type="EMBL" id="KAF0457820.1"/>
    </source>
</evidence>
<gene>
    <name evidence="1" type="ORF">F8M41_001103</name>
</gene>
<sequence length="240" mass="27707">MDQAREEPLAELWVIRNQDIPRYLERERFLASGDGIIRQFLLNSSFGETYIDIQPYLDVLSFKPITKSLETLQTSLDQIFDLANVNNVVEAMFGLFQEENNHIIYICSIGFLAKAKNEAKNYILTAEHCRIESGDETEFFYGIWNKPVTNELVGPMLSDVNEHYDFGLIDLSNMSKSLKPLQYIRNTDFEQFPQLYRMPVLSYGVNLCKFGYTTHVTCGFVKAFDVIYYAGDGEFDSIYL</sequence>
<proteinExistence type="predicted"/>
<protein>
    <recommendedName>
        <fullName evidence="3">Peptidase S1 domain-containing protein</fullName>
    </recommendedName>
</protein>
<evidence type="ECO:0000313" key="2">
    <source>
        <dbReference type="Proteomes" id="UP000439903"/>
    </source>
</evidence>
<dbReference type="Proteomes" id="UP000439903">
    <property type="component" value="Unassembled WGS sequence"/>
</dbReference>
<dbReference type="Gene3D" id="2.40.10.10">
    <property type="entry name" value="Trypsin-like serine proteases"/>
    <property type="match status" value="1"/>
</dbReference>
<accession>A0A8H3XEX0</accession>
<reference evidence="1 2" key="1">
    <citation type="journal article" date="2019" name="Environ. Microbiol.">
        <title>At the nexus of three kingdoms: the genome of the mycorrhizal fungus Gigaspora margarita provides insights into plant, endobacterial and fungal interactions.</title>
        <authorList>
            <person name="Venice F."/>
            <person name="Ghignone S."/>
            <person name="Salvioli di Fossalunga A."/>
            <person name="Amselem J."/>
            <person name="Novero M."/>
            <person name="Xianan X."/>
            <person name="Sedzielewska Toro K."/>
            <person name="Morin E."/>
            <person name="Lipzen A."/>
            <person name="Grigoriev I.V."/>
            <person name="Henrissat B."/>
            <person name="Martin F.M."/>
            <person name="Bonfante P."/>
        </authorList>
    </citation>
    <scope>NUCLEOTIDE SEQUENCE [LARGE SCALE GENOMIC DNA]</scope>
    <source>
        <strain evidence="1 2">BEG34</strain>
    </source>
</reference>
<evidence type="ECO:0008006" key="3">
    <source>
        <dbReference type="Google" id="ProtNLM"/>
    </source>
</evidence>
<dbReference type="AlphaFoldDB" id="A0A8H3XEX0"/>